<dbReference type="Proteomes" id="UP000019335">
    <property type="component" value="Chromosome 4"/>
</dbReference>
<keyword evidence="2" id="KW-1185">Reference proteome</keyword>
<comment type="caution">
    <text evidence="1">The sequence shown here is derived from an EMBL/GenBank/DDBJ whole genome shotgun (WGS) entry which is preliminary data.</text>
</comment>
<dbReference type="EMBL" id="AZIL01000274">
    <property type="protein sequence ID" value="EWM28698.1"/>
    <property type="molecule type" value="Genomic_DNA"/>
</dbReference>
<gene>
    <name evidence="1" type="ORF">Naga_100002g82</name>
</gene>
<name>W7TYY2_9STRA</name>
<accession>W7TYY2</accession>
<sequence length="225" mass="25627">MGRPKKKLYADRTKSSKMEVPLKPDLNRKKNKHMTRTIFFFKIGHSIKRCKIIRAFPGLTLLAFITADAYAHICFLDHVDIVCPVTDGKSDGRGGDFLFDQTDQLCLLLWRDTTSDNSRRCFHNLKEDDLEAWVTEDIHQGGTLHNKSEIGDVRVCPRQPSVGVSRRLLKYIIWLWPLHSLGFAHHCLSRRLGEANMNRVGLDSVGKCLSITSHADATSWARRVA</sequence>
<organism evidence="1 2">
    <name type="scientific">Nannochloropsis gaditana</name>
    <dbReference type="NCBI Taxonomy" id="72520"/>
    <lineage>
        <taxon>Eukaryota</taxon>
        <taxon>Sar</taxon>
        <taxon>Stramenopiles</taxon>
        <taxon>Ochrophyta</taxon>
        <taxon>Eustigmatophyceae</taxon>
        <taxon>Eustigmatales</taxon>
        <taxon>Monodopsidaceae</taxon>
        <taxon>Nannochloropsis</taxon>
    </lineage>
</organism>
<evidence type="ECO:0000313" key="2">
    <source>
        <dbReference type="Proteomes" id="UP000019335"/>
    </source>
</evidence>
<evidence type="ECO:0000313" key="1">
    <source>
        <dbReference type="EMBL" id="EWM28698.1"/>
    </source>
</evidence>
<reference evidence="1 2" key="1">
    <citation type="journal article" date="2014" name="Mol. Plant">
        <title>Chromosome Scale Genome Assembly and Transcriptome Profiling of Nannochloropsis gaditana in Nitrogen Depletion.</title>
        <authorList>
            <person name="Corteggiani Carpinelli E."/>
            <person name="Telatin A."/>
            <person name="Vitulo N."/>
            <person name="Forcato C."/>
            <person name="D'Angelo M."/>
            <person name="Schiavon R."/>
            <person name="Vezzi A."/>
            <person name="Giacometti G.M."/>
            <person name="Morosinotto T."/>
            <person name="Valle G."/>
        </authorList>
    </citation>
    <scope>NUCLEOTIDE SEQUENCE [LARGE SCALE GENOMIC DNA]</scope>
    <source>
        <strain evidence="1 2">B-31</strain>
    </source>
</reference>
<proteinExistence type="predicted"/>
<dbReference type="AlphaFoldDB" id="W7TYY2"/>
<protein>
    <submittedName>
        <fullName evidence="1">Uncharacterized protein</fullName>
    </submittedName>
</protein>